<sequence length="100" mass="10154">MTRAGYNIAALEDCRSELDGKAGPVGAIGDGFENQRVDAAIFGEFDAAGKLASAIGALDSAAKQQLDAAEQLLRAAGSALDSVRGSVDDIDAANAAAMRR</sequence>
<dbReference type="RefSeq" id="WP_263250124.1">
    <property type="nucleotide sequence ID" value="NZ_BAABLT010000034.1"/>
</dbReference>
<dbReference type="Proteomes" id="UP001597018">
    <property type="component" value="Unassembled WGS sequence"/>
</dbReference>
<dbReference type="EMBL" id="JBHTIW010000001">
    <property type="protein sequence ID" value="MFD0918246.1"/>
    <property type="molecule type" value="Genomic_DNA"/>
</dbReference>
<keyword evidence="2" id="KW-1185">Reference proteome</keyword>
<comment type="caution">
    <text evidence="1">The sequence shown here is derived from an EMBL/GenBank/DDBJ whole genome shotgun (WGS) entry which is preliminary data.</text>
</comment>
<evidence type="ECO:0000313" key="1">
    <source>
        <dbReference type="EMBL" id="MFD0918246.1"/>
    </source>
</evidence>
<evidence type="ECO:0008006" key="3">
    <source>
        <dbReference type="Google" id="ProtNLM"/>
    </source>
</evidence>
<reference evidence="2" key="1">
    <citation type="journal article" date="2019" name="Int. J. Syst. Evol. Microbiol.">
        <title>The Global Catalogue of Microorganisms (GCM) 10K type strain sequencing project: providing services to taxonomists for standard genome sequencing and annotation.</title>
        <authorList>
            <consortium name="The Broad Institute Genomics Platform"/>
            <consortium name="The Broad Institute Genome Sequencing Center for Infectious Disease"/>
            <person name="Wu L."/>
            <person name="Ma J."/>
        </authorList>
    </citation>
    <scope>NUCLEOTIDE SEQUENCE [LARGE SCALE GENOMIC DNA]</scope>
    <source>
        <strain evidence="2">CCUG 56401</strain>
    </source>
</reference>
<name>A0ABW3FIC5_9PSEU</name>
<gene>
    <name evidence="1" type="ORF">ACFQ16_00675</name>
</gene>
<accession>A0ABW3FIC5</accession>
<evidence type="ECO:0000313" key="2">
    <source>
        <dbReference type="Proteomes" id="UP001597018"/>
    </source>
</evidence>
<protein>
    <recommendedName>
        <fullName evidence="3">Excreted virulence factor EspC (Type VII ESX diderm)</fullName>
    </recommendedName>
</protein>
<proteinExistence type="predicted"/>
<organism evidence="1 2">
    <name type="scientific">Saccharopolyspora rosea</name>
    <dbReference type="NCBI Taxonomy" id="524884"/>
    <lineage>
        <taxon>Bacteria</taxon>
        <taxon>Bacillati</taxon>
        <taxon>Actinomycetota</taxon>
        <taxon>Actinomycetes</taxon>
        <taxon>Pseudonocardiales</taxon>
        <taxon>Pseudonocardiaceae</taxon>
        <taxon>Saccharopolyspora</taxon>
    </lineage>
</organism>